<dbReference type="PROSITE" id="PS51257">
    <property type="entry name" value="PROKAR_LIPOPROTEIN"/>
    <property type="match status" value="1"/>
</dbReference>
<gene>
    <name evidence="1" type="ORF">UFOVP402_27</name>
</gene>
<dbReference type="InterPro" id="IPR026444">
    <property type="entry name" value="Secre_tail"/>
</dbReference>
<dbReference type="NCBIfam" id="TIGR04183">
    <property type="entry name" value="Por_Secre_tail"/>
    <property type="match status" value="1"/>
</dbReference>
<organism evidence="1">
    <name type="scientific">uncultured Caudovirales phage</name>
    <dbReference type="NCBI Taxonomy" id="2100421"/>
    <lineage>
        <taxon>Viruses</taxon>
        <taxon>Duplodnaviria</taxon>
        <taxon>Heunggongvirae</taxon>
        <taxon>Uroviricota</taxon>
        <taxon>Caudoviricetes</taxon>
        <taxon>Peduoviridae</taxon>
        <taxon>Maltschvirus</taxon>
        <taxon>Maltschvirus maltsch</taxon>
    </lineage>
</organism>
<dbReference type="InterPro" id="IPR013783">
    <property type="entry name" value="Ig-like_fold"/>
</dbReference>
<proteinExistence type="predicted"/>
<name>A0A6J5M2J1_9CAUD</name>
<dbReference type="Gene3D" id="2.60.40.10">
    <property type="entry name" value="Immunoglobulins"/>
    <property type="match status" value="1"/>
</dbReference>
<dbReference type="EMBL" id="LR796374">
    <property type="protein sequence ID" value="CAB4140392.1"/>
    <property type="molecule type" value="Genomic_DNA"/>
</dbReference>
<reference evidence="1" key="1">
    <citation type="submission" date="2020-04" db="EMBL/GenBank/DDBJ databases">
        <authorList>
            <person name="Chiriac C."/>
            <person name="Salcher M."/>
            <person name="Ghai R."/>
            <person name="Kavagutti S V."/>
        </authorList>
    </citation>
    <scope>NUCLEOTIDE SEQUENCE</scope>
</reference>
<sequence>MTRFLSNTLIFTLLFLVGCSSSEYEYRQTITADVSNAGQVRGLIWKQVSGPAPSIILNPNKGTTDVLFSAIGFYDFELTVWNQFGEDKDTTQVTVLGPTLPLHLKQFKGSTHVRHNRIQWVYEADEPATYRLTRNGREIYSTFLPSFDFEDFNYETISKYQLIATTAAGRTYYSEILRLVNKQQQDRLRFAGADIFAYLETGGECIIQVFTSDGRMIHSQQGQAVAGVNRWTLPLDGWASGVYIARVQTENNVITGKFKR</sequence>
<accession>A0A6J5M2J1</accession>
<evidence type="ECO:0000313" key="1">
    <source>
        <dbReference type="EMBL" id="CAB4140392.1"/>
    </source>
</evidence>
<protein>
    <submittedName>
        <fullName evidence="1">Secretion system C-terminal sorting domain</fullName>
    </submittedName>
</protein>